<dbReference type="InterPro" id="IPR002110">
    <property type="entry name" value="Ankyrin_rpt"/>
</dbReference>
<keyword evidence="1" id="KW-0040">ANK repeat</keyword>
<evidence type="ECO:0000313" key="4">
    <source>
        <dbReference type="Proteomes" id="UP000663829"/>
    </source>
</evidence>
<dbReference type="Gene3D" id="3.90.176.10">
    <property type="entry name" value="Toxin ADP-ribosyltransferase, Chain A, domain 1"/>
    <property type="match status" value="1"/>
</dbReference>
<name>A0A815MFB0_9BILA</name>
<evidence type="ECO:0000256" key="1">
    <source>
        <dbReference type="PROSITE-ProRule" id="PRU00023"/>
    </source>
</evidence>
<dbReference type="SUPFAM" id="SSF48403">
    <property type="entry name" value="Ankyrin repeat"/>
    <property type="match status" value="1"/>
</dbReference>
<feature type="repeat" description="ANK" evidence="1">
    <location>
        <begin position="42"/>
        <end position="66"/>
    </location>
</feature>
<organism evidence="2 4">
    <name type="scientific">Didymodactylos carnosus</name>
    <dbReference type="NCBI Taxonomy" id="1234261"/>
    <lineage>
        <taxon>Eukaryota</taxon>
        <taxon>Metazoa</taxon>
        <taxon>Spiralia</taxon>
        <taxon>Gnathifera</taxon>
        <taxon>Rotifera</taxon>
        <taxon>Eurotatoria</taxon>
        <taxon>Bdelloidea</taxon>
        <taxon>Philodinida</taxon>
        <taxon>Philodinidae</taxon>
        <taxon>Didymodactylos</taxon>
    </lineage>
</organism>
<dbReference type="OrthoDB" id="194358at2759"/>
<dbReference type="InterPro" id="IPR036770">
    <property type="entry name" value="Ankyrin_rpt-contain_sf"/>
</dbReference>
<evidence type="ECO:0000313" key="3">
    <source>
        <dbReference type="EMBL" id="CAF4304932.1"/>
    </source>
</evidence>
<dbReference type="PROSITE" id="PS51996">
    <property type="entry name" value="TR_MART"/>
    <property type="match status" value="1"/>
</dbReference>
<dbReference type="PROSITE" id="PS50088">
    <property type="entry name" value="ANK_REPEAT"/>
    <property type="match status" value="1"/>
</dbReference>
<dbReference type="PROSITE" id="PS50297">
    <property type="entry name" value="ANK_REP_REGION"/>
    <property type="match status" value="1"/>
</dbReference>
<dbReference type="EMBL" id="CAJOBC010083654">
    <property type="protein sequence ID" value="CAF4304932.1"/>
    <property type="molecule type" value="Genomic_DNA"/>
</dbReference>
<dbReference type="Pfam" id="PF12796">
    <property type="entry name" value="Ank_2"/>
    <property type="match status" value="1"/>
</dbReference>
<dbReference type="SUPFAM" id="SSF56399">
    <property type="entry name" value="ADP-ribosylation"/>
    <property type="match status" value="1"/>
</dbReference>
<protein>
    <recommendedName>
        <fullName evidence="5">Mono(ADP-ribosyl)transferase</fullName>
    </recommendedName>
</protein>
<proteinExistence type="predicted"/>
<sequence length="356" mass="41209">MATNSSSSLSDFYLSCRNDDIEKVKAYLKTLTVRQINRLEPNGSTALHAASYYGHTKTVQLLLEKGITSRSIINKYRLTAYQEAKTNEIKQLFRRQNGSSRFVGGTNGTNIEWNKIGINIEKEAIKQRYDHSDKWDDSDIRTTVSYIYKDYLDKNLRNLKDIALINWYYALAAEENTAKYLITAYTAETDYYKVLNKELATVHENENKLIDSWVGRNWILRIMCCHPTLNPFGYIGNAYRGMRITQDDLNQYSVGNYLMNKAFLSTSKDREIAEKFASLGDIQDGKLSIICIYIIRNRRAALDVETISDYPEEHEILIMPYCVFEVKYIRRNINNSVCNVEIVLKQCETDKLCCIQ</sequence>
<dbReference type="SMART" id="SM00248">
    <property type="entry name" value="ANK"/>
    <property type="match status" value="1"/>
</dbReference>
<reference evidence="2" key="1">
    <citation type="submission" date="2021-02" db="EMBL/GenBank/DDBJ databases">
        <authorList>
            <person name="Nowell W R."/>
        </authorList>
    </citation>
    <scope>NUCLEOTIDE SEQUENCE</scope>
</reference>
<dbReference type="EMBL" id="CAJNOQ010018225">
    <property type="protein sequence ID" value="CAF1422524.1"/>
    <property type="molecule type" value="Genomic_DNA"/>
</dbReference>
<accession>A0A815MFB0</accession>
<keyword evidence="4" id="KW-1185">Reference proteome</keyword>
<dbReference type="Proteomes" id="UP000681722">
    <property type="component" value="Unassembled WGS sequence"/>
</dbReference>
<dbReference type="AlphaFoldDB" id="A0A815MFB0"/>
<comment type="caution">
    <text evidence="2">The sequence shown here is derived from an EMBL/GenBank/DDBJ whole genome shotgun (WGS) entry which is preliminary data.</text>
</comment>
<gene>
    <name evidence="2" type="ORF">GPM918_LOCUS33758</name>
    <name evidence="3" type="ORF">SRO942_LOCUS34446</name>
</gene>
<evidence type="ECO:0000313" key="2">
    <source>
        <dbReference type="EMBL" id="CAF1422524.1"/>
    </source>
</evidence>
<evidence type="ECO:0008006" key="5">
    <source>
        <dbReference type="Google" id="ProtNLM"/>
    </source>
</evidence>
<dbReference type="Gene3D" id="1.25.40.20">
    <property type="entry name" value="Ankyrin repeat-containing domain"/>
    <property type="match status" value="1"/>
</dbReference>
<dbReference type="Proteomes" id="UP000663829">
    <property type="component" value="Unassembled WGS sequence"/>
</dbReference>